<dbReference type="KEGG" id="sre:PTSG_11477"/>
<reference evidence="2" key="1">
    <citation type="submission" date="2009-08" db="EMBL/GenBank/DDBJ databases">
        <title>Annotation of Salpingoeca rosetta.</title>
        <authorList>
            <consortium name="The Broad Institute Genome Sequencing Platform"/>
            <person name="Russ C."/>
            <person name="Cuomo C."/>
            <person name="Burger G."/>
            <person name="Gray M.W."/>
            <person name="Holland P.W.H."/>
            <person name="King N."/>
            <person name="Lang F.B.F."/>
            <person name="Roger A.J."/>
            <person name="Ruiz-Trillo I."/>
            <person name="Young S.K."/>
            <person name="Zeng Q."/>
            <person name="Gargeya S."/>
            <person name="Alvarado L."/>
            <person name="Berlin A."/>
            <person name="Chapman S.B."/>
            <person name="Chen Z."/>
            <person name="Freedman E."/>
            <person name="Gellesch M."/>
            <person name="Goldberg J."/>
            <person name="Griggs A."/>
            <person name="Gujja S."/>
            <person name="Heilman E."/>
            <person name="Heiman D."/>
            <person name="Howarth C."/>
            <person name="Mehta T."/>
            <person name="Neiman D."/>
            <person name="Pearson M."/>
            <person name="Roberts A."/>
            <person name="Saif S."/>
            <person name="Shea T."/>
            <person name="Shenoy N."/>
            <person name="Sisk P."/>
            <person name="Stolte C."/>
            <person name="Sykes S."/>
            <person name="White J."/>
            <person name="Yandava C."/>
            <person name="Haas B."/>
            <person name="Nusbaum C."/>
            <person name="Birren B."/>
        </authorList>
    </citation>
    <scope>NUCLEOTIDE SEQUENCE [LARGE SCALE GENOMIC DNA]</scope>
    <source>
        <strain evidence="2">ATCC 50818</strain>
    </source>
</reference>
<sequence length="209" mass="23450">MANPATQRRRPEELAAVTSHSCLPHRLPDQEPSVCAAGGKLQATFAQVDAMWATGRVPPRSFRPPARVRRPLAMDAMQTEALPIQQPHQHPSHQQQQQREQQDDDDKSRVPQAMASTLQPSQDPLFKQEDTTERQNVLQDATPEATQPEQQQPDQQDVIVPETPPELQPQTVDQLDMQQEDVLLNHDDSAIPHDAPPMYDCSSQLAWNG</sequence>
<dbReference type="AlphaFoldDB" id="F2UTN7"/>
<dbReference type="RefSeq" id="XP_004987468.1">
    <property type="nucleotide sequence ID" value="XM_004987411.1"/>
</dbReference>
<feature type="compositionally biased region" description="Low complexity" evidence="1">
    <location>
        <begin position="85"/>
        <end position="99"/>
    </location>
</feature>
<feature type="region of interest" description="Disordered" evidence="1">
    <location>
        <begin position="85"/>
        <end position="197"/>
    </location>
</feature>
<name>F2UTN7_SALR5</name>
<feature type="compositionally biased region" description="Low complexity" evidence="1">
    <location>
        <begin position="141"/>
        <end position="157"/>
    </location>
</feature>
<evidence type="ECO:0000313" key="2">
    <source>
        <dbReference type="EMBL" id="EGD73745.1"/>
    </source>
</evidence>
<dbReference type="Proteomes" id="UP000007799">
    <property type="component" value="Unassembled WGS sequence"/>
</dbReference>
<proteinExistence type="predicted"/>
<feature type="compositionally biased region" description="Polar residues" evidence="1">
    <location>
        <begin position="168"/>
        <end position="177"/>
    </location>
</feature>
<accession>F2UTN7</accession>
<dbReference type="EMBL" id="GL833078">
    <property type="protein sequence ID" value="EGD73745.1"/>
    <property type="molecule type" value="Genomic_DNA"/>
</dbReference>
<dbReference type="InParanoid" id="F2UTN7"/>
<gene>
    <name evidence="2" type="ORF">PTSG_11477</name>
</gene>
<organism evidence="3">
    <name type="scientific">Salpingoeca rosetta (strain ATCC 50818 / BSB-021)</name>
    <dbReference type="NCBI Taxonomy" id="946362"/>
    <lineage>
        <taxon>Eukaryota</taxon>
        <taxon>Choanoflagellata</taxon>
        <taxon>Craspedida</taxon>
        <taxon>Salpingoecidae</taxon>
        <taxon>Salpingoeca</taxon>
    </lineage>
</organism>
<evidence type="ECO:0000313" key="3">
    <source>
        <dbReference type="Proteomes" id="UP000007799"/>
    </source>
</evidence>
<evidence type="ECO:0000256" key="1">
    <source>
        <dbReference type="SAM" id="MobiDB-lite"/>
    </source>
</evidence>
<keyword evidence="3" id="KW-1185">Reference proteome</keyword>
<dbReference type="GeneID" id="16067986"/>
<protein>
    <submittedName>
        <fullName evidence="2">Uncharacterized protein</fullName>
    </submittedName>
</protein>